<evidence type="ECO:0000313" key="2">
    <source>
        <dbReference type="Proteomes" id="UP000299102"/>
    </source>
</evidence>
<protein>
    <submittedName>
        <fullName evidence="1">Uncharacterized protein</fullName>
    </submittedName>
</protein>
<dbReference type="EMBL" id="BGZK01000716">
    <property type="protein sequence ID" value="GBP57444.1"/>
    <property type="molecule type" value="Genomic_DNA"/>
</dbReference>
<gene>
    <name evidence="1" type="ORF">EVAR_41338_1</name>
</gene>
<dbReference type="AlphaFoldDB" id="A0A4C1X563"/>
<dbReference type="Proteomes" id="UP000299102">
    <property type="component" value="Unassembled WGS sequence"/>
</dbReference>
<proteinExistence type="predicted"/>
<evidence type="ECO:0000313" key="1">
    <source>
        <dbReference type="EMBL" id="GBP57444.1"/>
    </source>
</evidence>
<sequence>MILAPPGDVTSELPNCCLEIEYNSENDEGRLSLKEWGDGMREWAPSPQNGEPHLTFCSQNELNVARGSFTESICSSRQRARWSPLTVSTYIA</sequence>
<accession>A0A4C1X563</accession>
<reference evidence="1 2" key="1">
    <citation type="journal article" date="2019" name="Commun. Biol.">
        <title>The bagworm genome reveals a unique fibroin gene that provides high tensile strength.</title>
        <authorList>
            <person name="Kono N."/>
            <person name="Nakamura H."/>
            <person name="Ohtoshi R."/>
            <person name="Tomita M."/>
            <person name="Numata K."/>
            <person name="Arakawa K."/>
        </authorList>
    </citation>
    <scope>NUCLEOTIDE SEQUENCE [LARGE SCALE GENOMIC DNA]</scope>
</reference>
<comment type="caution">
    <text evidence="1">The sequence shown here is derived from an EMBL/GenBank/DDBJ whole genome shotgun (WGS) entry which is preliminary data.</text>
</comment>
<name>A0A4C1X563_EUMVA</name>
<organism evidence="1 2">
    <name type="scientific">Eumeta variegata</name>
    <name type="common">Bagworm moth</name>
    <name type="synonym">Eumeta japonica</name>
    <dbReference type="NCBI Taxonomy" id="151549"/>
    <lineage>
        <taxon>Eukaryota</taxon>
        <taxon>Metazoa</taxon>
        <taxon>Ecdysozoa</taxon>
        <taxon>Arthropoda</taxon>
        <taxon>Hexapoda</taxon>
        <taxon>Insecta</taxon>
        <taxon>Pterygota</taxon>
        <taxon>Neoptera</taxon>
        <taxon>Endopterygota</taxon>
        <taxon>Lepidoptera</taxon>
        <taxon>Glossata</taxon>
        <taxon>Ditrysia</taxon>
        <taxon>Tineoidea</taxon>
        <taxon>Psychidae</taxon>
        <taxon>Oiketicinae</taxon>
        <taxon>Eumeta</taxon>
    </lineage>
</organism>
<keyword evidence="2" id="KW-1185">Reference proteome</keyword>